<gene>
    <name evidence="1" type="ORF">BSTOLATCC_MIC13274</name>
</gene>
<organism evidence="1 2">
    <name type="scientific">Blepharisma stoltei</name>
    <dbReference type="NCBI Taxonomy" id="1481888"/>
    <lineage>
        <taxon>Eukaryota</taxon>
        <taxon>Sar</taxon>
        <taxon>Alveolata</taxon>
        <taxon>Ciliophora</taxon>
        <taxon>Postciliodesmatophora</taxon>
        <taxon>Heterotrichea</taxon>
        <taxon>Heterotrichida</taxon>
        <taxon>Blepharismidae</taxon>
        <taxon>Blepharisma</taxon>
    </lineage>
</organism>
<comment type="caution">
    <text evidence="1">The sequence shown here is derived from an EMBL/GenBank/DDBJ whole genome shotgun (WGS) entry which is preliminary data.</text>
</comment>
<evidence type="ECO:0000313" key="2">
    <source>
        <dbReference type="Proteomes" id="UP001162131"/>
    </source>
</evidence>
<accession>A0AAU9IUF3</accession>
<protein>
    <submittedName>
        <fullName evidence="1">Uncharacterized protein</fullName>
    </submittedName>
</protein>
<keyword evidence="2" id="KW-1185">Reference proteome</keyword>
<name>A0AAU9IUF3_9CILI</name>
<evidence type="ECO:0000313" key="1">
    <source>
        <dbReference type="EMBL" id="CAG9314880.1"/>
    </source>
</evidence>
<dbReference type="EMBL" id="CAJZBQ010000013">
    <property type="protein sequence ID" value="CAG9314880.1"/>
    <property type="molecule type" value="Genomic_DNA"/>
</dbReference>
<proteinExistence type="predicted"/>
<reference evidence="1" key="1">
    <citation type="submission" date="2021-09" db="EMBL/GenBank/DDBJ databases">
        <authorList>
            <consortium name="AG Swart"/>
            <person name="Singh M."/>
            <person name="Singh A."/>
            <person name="Seah K."/>
            <person name="Emmerich C."/>
        </authorList>
    </citation>
    <scope>NUCLEOTIDE SEQUENCE</scope>
    <source>
        <strain evidence="1">ATCC30299</strain>
    </source>
</reference>
<dbReference type="AlphaFoldDB" id="A0AAU9IUF3"/>
<sequence length="105" mass="12061">MKEWSKGGKRELGLTALGGKEKRKKKCSTKLRVGEILGRKVTIENKSNNSGYLGVDNRERAEEQKIEVKEIRSINDVGKRTPQEAGLQYPQMKRLKRSINTDFWL</sequence>
<dbReference type="Proteomes" id="UP001162131">
    <property type="component" value="Unassembled WGS sequence"/>
</dbReference>